<evidence type="ECO:0000256" key="13">
    <source>
        <dbReference type="ARBA" id="ARBA00022853"/>
    </source>
</evidence>
<evidence type="ECO:0000256" key="7">
    <source>
        <dbReference type="ARBA" id="ARBA00022723"/>
    </source>
</evidence>
<dbReference type="SMART" id="SM00184">
    <property type="entry name" value="RING"/>
    <property type="match status" value="1"/>
</dbReference>
<comment type="similarity">
    <text evidence="19">Belongs to the RAG1 family.</text>
</comment>
<dbReference type="GO" id="GO:0061630">
    <property type="term" value="F:ubiquitin protein ligase activity"/>
    <property type="evidence" value="ECO:0007669"/>
    <property type="project" value="UniProtKB-UniRule"/>
</dbReference>
<name>A0AA88Y225_PINIB</name>
<evidence type="ECO:0000256" key="11">
    <source>
        <dbReference type="ARBA" id="ARBA00022801"/>
    </source>
</evidence>
<dbReference type="SUPFAM" id="SSF57850">
    <property type="entry name" value="RING/U-box"/>
    <property type="match status" value="1"/>
</dbReference>
<dbReference type="Pfam" id="PF26104">
    <property type="entry name" value="RAG1_ZnH2"/>
    <property type="match status" value="1"/>
</dbReference>
<dbReference type="InterPro" id="IPR058552">
    <property type="entry name" value="RAG1_DNA-bd"/>
</dbReference>
<dbReference type="Pfam" id="PF26025">
    <property type="entry name" value="RAG1_pre-RNase_H"/>
    <property type="match status" value="1"/>
</dbReference>
<keyword evidence="13 19" id="KW-0156">Chromatin regulator</keyword>
<dbReference type="InterPro" id="IPR018957">
    <property type="entry name" value="Znf_C3HC4_RING-type"/>
</dbReference>
<dbReference type="InterPro" id="IPR058555">
    <property type="entry name" value="RAG1_ZnC2"/>
</dbReference>
<evidence type="ECO:0000256" key="18">
    <source>
        <dbReference type="PROSITE-ProRule" id="PRU00175"/>
    </source>
</evidence>
<keyword evidence="7 19" id="KW-0479">Metal-binding</keyword>
<reference evidence="21" key="1">
    <citation type="submission" date="2019-08" db="EMBL/GenBank/DDBJ databases">
        <title>The improved chromosome-level genome for the pearl oyster Pinctada fucata martensii using PacBio sequencing and Hi-C.</title>
        <authorList>
            <person name="Zheng Z."/>
        </authorList>
    </citation>
    <scope>NUCLEOTIDE SEQUENCE</scope>
    <source>
        <strain evidence="21">ZZ-2019</strain>
        <tissue evidence="21">Adductor muscle</tissue>
    </source>
</reference>
<evidence type="ECO:0000259" key="20">
    <source>
        <dbReference type="PROSITE" id="PS50089"/>
    </source>
</evidence>
<evidence type="ECO:0000256" key="1">
    <source>
        <dbReference type="ARBA" id="ARBA00000900"/>
    </source>
</evidence>
<proteinExistence type="inferred from homology"/>
<evidence type="ECO:0000256" key="10">
    <source>
        <dbReference type="ARBA" id="ARBA00022786"/>
    </source>
</evidence>
<dbReference type="Pfam" id="PF26100">
    <property type="entry name" value="RAG1_RNase_H"/>
    <property type="match status" value="1"/>
</dbReference>
<keyword evidence="6 19" id="KW-0540">Nuclease</keyword>
<dbReference type="PROSITE" id="PS50089">
    <property type="entry name" value="ZF_RING_2"/>
    <property type="match status" value="1"/>
</dbReference>
<dbReference type="EC" id="3.1.-.-" evidence="19"/>
<keyword evidence="12 19" id="KW-0862">Zinc</keyword>
<keyword evidence="22" id="KW-1185">Reference proteome</keyword>
<dbReference type="PROSITE" id="PS00518">
    <property type="entry name" value="ZF_RING_1"/>
    <property type="match status" value="1"/>
</dbReference>
<dbReference type="PANTHER" id="PTHR11539:SF0">
    <property type="entry name" value="V(D)J RECOMBINATION-ACTIVATING PROTEIN 1"/>
    <property type="match status" value="1"/>
</dbReference>
<evidence type="ECO:0000256" key="4">
    <source>
        <dbReference type="ARBA" id="ARBA00021277"/>
    </source>
</evidence>
<protein>
    <recommendedName>
        <fullName evidence="4 19">V(D)J recombination-activating protein 1</fullName>
        <ecNumber evidence="3 19">2.3.2.27</ecNumber>
        <ecNumber evidence="19">3.1.-.-</ecNumber>
    </recommendedName>
</protein>
<dbReference type="GO" id="GO:0042803">
    <property type="term" value="F:protein homodimerization activity"/>
    <property type="evidence" value="ECO:0007669"/>
    <property type="project" value="UniProtKB-UniRule"/>
</dbReference>
<keyword evidence="10 19" id="KW-0833">Ubl conjugation pathway</keyword>
<keyword evidence="8 19" id="KW-0255">Endonuclease</keyword>
<keyword evidence="17 19" id="KW-0511">Multifunctional enzyme</keyword>
<dbReference type="InterPro" id="IPR024627">
    <property type="entry name" value="RAG1"/>
</dbReference>
<dbReference type="InterPro" id="IPR058556">
    <property type="entry name" value="RAG1_ZnH2"/>
</dbReference>
<feature type="domain" description="RING-type" evidence="20">
    <location>
        <begin position="21"/>
        <end position="59"/>
    </location>
</feature>
<dbReference type="PANTHER" id="PTHR11539">
    <property type="entry name" value="VDJ RECOMBINATION ACTIVATING PROTEIN 1 RAG1"/>
    <property type="match status" value="1"/>
</dbReference>
<dbReference type="GO" id="GO:0033151">
    <property type="term" value="P:V(D)J recombination"/>
    <property type="evidence" value="ECO:0007669"/>
    <property type="project" value="UniProtKB-UniRule"/>
</dbReference>
<evidence type="ECO:0000256" key="16">
    <source>
        <dbReference type="ARBA" id="ARBA00023242"/>
    </source>
</evidence>
<comment type="function">
    <text evidence="19">Catalytic component of the RAG complex, a multiprotein complex that mediates the DNA cleavage phase during V(D)J recombination. V(D)J recombination assembles a diverse repertoire of immunoglobulin and T-cell receptor genes in developing B and T-lymphocytes through rearrangement of different V (variable), in some cases D (diversity), and J (joining) gene segments. In the RAG complex, RAG1 mediates the DNA-binding to the conserved recombination signal sequences (RSS) and catalyzes the DNA cleavage activities by introducing a double-strand break between the RSS and the adjacent coding segment. RAG2 is not a catalytic component but is required for all known catalytic activities. DNA cleavage occurs in 2 steps: a first nick is introduced in the top strand immediately upstream of the heptamer, generating a 3'-hydroxyl group that can attack the phosphodiester bond on the opposite strand in a direct transesterification reaction, thereby creating 4 DNA ends: 2 hairpin coding ends and 2 blunt, 5'-phosphorylated ends.</text>
</comment>
<dbReference type="GO" id="GO:0016787">
    <property type="term" value="F:hydrolase activity"/>
    <property type="evidence" value="ECO:0007669"/>
    <property type="project" value="UniProtKB-KW"/>
</dbReference>
<evidence type="ECO:0000256" key="19">
    <source>
        <dbReference type="RuleBase" id="RU366024"/>
    </source>
</evidence>
<keyword evidence="5 19" id="KW-0808">Transferase</keyword>
<dbReference type="Gene3D" id="3.30.40.10">
    <property type="entry name" value="Zinc/RING finger domain, C3HC4 (zinc finger)"/>
    <property type="match status" value="2"/>
</dbReference>
<organism evidence="21 22">
    <name type="scientific">Pinctada imbricata</name>
    <name type="common">Atlantic pearl-oyster</name>
    <name type="synonym">Pinctada martensii</name>
    <dbReference type="NCBI Taxonomy" id="66713"/>
    <lineage>
        <taxon>Eukaryota</taxon>
        <taxon>Metazoa</taxon>
        <taxon>Spiralia</taxon>
        <taxon>Lophotrochozoa</taxon>
        <taxon>Mollusca</taxon>
        <taxon>Bivalvia</taxon>
        <taxon>Autobranchia</taxon>
        <taxon>Pteriomorphia</taxon>
        <taxon>Pterioida</taxon>
        <taxon>Pterioidea</taxon>
        <taxon>Pteriidae</taxon>
        <taxon>Pinctada</taxon>
    </lineage>
</organism>
<evidence type="ECO:0000256" key="3">
    <source>
        <dbReference type="ARBA" id="ARBA00012483"/>
    </source>
</evidence>
<dbReference type="GO" id="GO:0042393">
    <property type="term" value="F:histone binding"/>
    <property type="evidence" value="ECO:0007669"/>
    <property type="project" value="UniProtKB-UniRule"/>
</dbReference>
<evidence type="ECO:0000256" key="8">
    <source>
        <dbReference type="ARBA" id="ARBA00022759"/>
    </source>
</evidence>
<evidence type="ECO:0000256" key="17">
    <source>
        <dbReference type="ARBA" id="ARBA00023268"/>
    </source>
</evidence>
<comment type="caution">
    <text evidence="21">The sequence shown here is derived from an EMBL/GenBank/DDBJ whole genome shotgun (WGS) entry which is preliminary data.</text>
</comment>
<evidence type="ECO:0000256" key="2">
    <source>
        <dbReference type="ARBA" id="ARBA00001946"/>
    </source>
</evidence>
<dbReference type="Pfam" id="PF26101">
    <property type="entry name" value="RAG1_ZnC2"/>
    <property type="match status" value="1"/>
</dbReference>
<dbReference type="Pfam" id="PF12940">
    <property type="entry name" value="RAG1"/>
    <property type="match status" value="1"/>
</dbReference>
<gene>
    <name evidence="21" type="ORF">FSP39_025087</name>
</gene>
<comment type="cofactor">
    <cofactor evidence="2 19">
        <name>Mg(2+)</name>
        <dbReference type="ChEBI" id="CHEBI:18420"/>
    </cofactor>
</comment>
<evidence type="ECO:0000256" key="14">
    <source>
        <dbReference type="ARBA" id="ARBA00023125"/>
    </source>
</evidence>
<evidence type="ECO:0000256" key="12">
    <source>
        <dbReference type="ARBA" id="ARBA00022833"/>
    </source>
</evidence>
<accession>A0AA88Y225</accession>
<dbReference type="GO" id="GO:0005634">
    <property type="term" value="C:nucleus"/>
    <property type="evidence" value="ECO:0007669"/>
    <property type="project" value="UniProtKB-SubCell"/>
</dbReference>
<dbReference type="InterPro" id="IPR058553">
    <property type="entry name" value="RAG1_pre-RNase_H"/>
</dbReference>
<keyword evidence="11 19" id="KW-0378">Hydrolase</keyword>
<evidence type="ECO:0000313" key="22">
    <source>
        <dbReference type="Proteomes" id="UP001186944"/>
    </source>
</evidence>
<dbReference type="AlphaFoldDB" id="A0AA88Y225"/>
<dbReference type="SUPFAM" id="SSF49599">
    <property type="entry name" value="TRAF domain-like"/>
    <property type="match status" value="1"/>
</dbReference>
<comment type="subcellular location">
    <subcellularLocation>
        <location evidence="19">Nucleus</location>
    </subcellularLocation>
</comment>
<evidence type="ECO:0000256" key="5">
    <source>
        <dbReference type="ARBA" id="ARBA00022679"/>
    </source>
</evidence>
<evidence type="ECO:0000313" key="21">
    <source>
        <dbReference type="EMBL" id="KAK3096263.1"/>
    </source>
</evidence>
<dbReference type="GO" id="GO:0004519">
    <property type="term" value="F:endonuclease activity"/>
    <property type="evidence" value="ECO:0007669"/>
    <property type="project" value="UniProtKB-UniRule"/>
</dbReference>
<comment type="subunit">
    <text evidence="19">Homodimer.</text>
</comment>
<keyword evidence="14 19" id="KW-0238">DNA-binding</keyword>
<dbReference type="GO" id="GO:0043565">
    <property type="term" value="F:sequence-specific DNA binding"/>
    <property type="evidence" value="ECO:0007669"/>
    <property type="project" value="UniProtKB-UniRule"/>
</dbReference>
<dbReference type="Pfam" id="PF26024">
    <property type="entry name" value="RAG1_DNA-bd"/>
    <property type="match status" value="1"/>
</dbReference>
<dbReference type="EMBL" id="VSWD01000008">
    <property type="protein sequence ID" value="KAK3096263.1"/>
    <property type="molecule type" value="Genomic_DNA"/>
</dbReference>
<dbReference type="InterPro" id="IPR058554">
    <property type="entry name" value="RAG1_RNase_H"/>
</dbReference>
<dbReference type="InterPro" id="IPR017907">
    <property type="entry name" value="Znf_RING_CS"/>
</dbReference>
<keyword evidence="9 18" id="KW-0863">Zinc-finger</keyword>
<evidence type="ECO:0000256" key="15">
    <source>
        <dbReference type="ARBA" id="ARBA00023172"/>
    </source>
</evidence>
<dbReference type="Pfam" id="PF26105">
    <property type="entry name" value="RAG1_C"/>
    <property type="match status" value="1"/>
</dbReference>
<dbReference type="InterPro" id="IPR023336">
    <property type="entry name" value="RAG_nonamer-bd_dom"/>
</dbReference>
<comment type="catalytic activity">
    <reaction evidence="1 19">
        <text>S-ubiquitinyl-[E2 ubiquitin-conjugating enzyme]-L-cysteine + [acceptor protein]-L-lysine = [E2 ubiquitin-conjugating enzyme]-L-cysteine + N(6)-ubiquitinyl-[acceptor protein]-L-lysine.</text>
        <dbReference type="EC" id="2.3.2.27"/>
    </reaction>
</comment>
<dbReference type="GO" id="GO:0006325">
    <property type="term" value="P:chromatin organization"/>
    <property type="evidence" value="ECO:0007669"/>
    <property type="project" value="UniProtKB-KW"/>
</dbReference>
<evidence type="ECO:0000256" key="6">
    <source>
        <dbReference type="ARBA" id="ARBA00022722"/>
    </source>
</evidence>
<keyword evidence="15 19" id="KW-0233">DNA recombination</keyword>
<dbReference type="InterPro" id="IPR013083">
    <property type="entry name" value="Znf_RING/FYVE/PHD"/>
</dbReference>
<keyword evidence="16 19" id="KW-0539">Nucleus</keyword>
<comment type="cofactor">
    <cofactor evidence="19">
        <name>Mn(2+)</name>
        <dbReference type="ChEBI" id="CHEBI:29035"/>
    </cofactor>
    <text evidence="19">Binds 1 divalent metal cation per subunit. Mg(2+) or Mn(2+).</text>
</comment>
<dbReference type="GO" id="GO:0008270">
    <property type="term" value="F:zinc ion binding"/>
    <property type="evidence" value="ECO:0007669"/>
    <property type="project" value="UniProtKB-UniRule"/>
</dbReference>
<dbReference type="InterPro" id="IPR058557">
    <property type="entry name" value="RAG1_C"/>
</dbReference>
<dbReference type="EC" id="2.3.2.27" evidence="3 19"/>
<evidence type="ECO:0000256" key="9">
    <source>
        <dbReference type="ARBA" id="ARBA00022771"/>
    </source>
</evidence>
<dbReference type="Pfam" id="PF00097">
    <property type="entry name" value="zf-C3HC4"/>
    <property type="match status" value="1"/>
</dbReference>
<dbReference type="Proteomes" id="UP001186944">
    <property type="component" value="Unassembled WGS sequence"/>
</dbReference>
<sequence length="795" mass="91221">MVESYSQVRFQETHLANILQCSICLGVPKQPVYTVCKHIYCESCIKVWCNSRNSCPMCRSVLSVPDDLIPLPPQLQTLYDIIKIKCRYIENGCNELMCLRELDTHEKKCKYIMPVDETNKRQTGVFVDDKMPLFSAKRKYVKQYRLKSILADVSKFCSEHKENKTDVLFFMLRQHLEDVNDNRAPSIDSLWAGNIDNLSPSQCLALRVDTLQSKGNYRAQYYFLKEKGCHIFCSPHQLDMVEKEFLPQSVRFTVESEFFGHGDLYHTPAKPVHSTEHLKPSTGFEPIDLTECLLLPEFPTPNLKGVRYNYPEAIAKTLEELDPLIQEGLSRNNLDPNDPNILLKTYIKDGADGMGDVSVYWEKSQCALPDKAFRFAFAVIKVTTIMPNGSELIIFEEEKPNSIRTNRPLLEAIADENHKSSCIFCMYPIEQERNFLKGKIIRVNVRKEFWRRHEIKFFNSVIDEKFDRAESGLAGSGSRFLCTLCTATREEAKSMLGTFKITRTYTDTQRIAEYIQCNPDKLSSNELDKVSLGVKSAPIIFADAIEKGIDATHSDINMSSFFKKIILREIAGVSFWELKQDIKPLVCAAEIKFDNVMRAATGINPALMMPGNYARTLFDEKNEHVAVSLISDSSRRQLVLEILRKFRTLRKIYRSRSPREEYPDDLKNYKENAVSMGRFLLEHFSYIEWPNYLHKVIEHVQEFIEDERGPGSVGSLSGEGNEGGNKVFRYFRKQLSRKGDVIGGLRDVLQLHWLYSSKALIMLSNTTHKQNRCSLCYSLGHKRPSCPNNVEASDN</sequence>
<dbReference type="InterPro" id="IPR001841">
    <property type="entry name" value="Znf_RING"/>
</dbReference>